<protein>
    <submittedName>
        <fullName evidence="2">Divalent-cation tolerance protein CutA</fullName>
    </submittedName>
</protein>
<keyword evidence="3" id="KW-1185">Reference proteome</keyword>
<dbReference type="Proteomes" id="UP001595796">
    <property type="component" value="Unassembled WGS sequence"/>
</dbReference>
<dbReference type="InterPro" id="IPR015867">
    <property type="entry name" value="N-reg_PII/ATP_PRibTrfase_C"/>
</dbReference>
<organism evidence="2 3">
    <name type="scientific">Flaviflagellibacter deserti</name>
    <dbReference type="NCBI Taxonomy" id="2267266"/>
    <lineage>
        <taxon>Bacteria</taxon>
        <taxon>Pseudomonadati</taxon>
        <taxon>Pseudomonadota</taxon>
        <taxon>Alphaproteobacteria</taxon>
        <taxon>Hyphomicrobiales</taxon>
        <taxon>Flaviflagellibacter</taxon>
    </lineage>
</organism>
<comment type="similarity">
    <text evidence="1">Belongs to the CutA family.</text>
</comment>
<reference evidence="3" key="1">
    <citation type="journal article" date="2019" name="Int. J. Syst. Evol. Microbiol.">
        <title>The Global Catalogue of Microorganisms (GCM) 10K type strain sequencing project: providing services to taxonomists for standard genome sequencing and annotation.</title>
        <authorList>
            <consortium name="The Broad Institute Genomics Platform"/>
            <consortium name="The Broad Institute Genome Sequencing Center for Infectious Disease"/>
            <person name="Wu L."/>
            <person name="Ma J."/>
        </authorList>
    </citation>
    <scope>NUCLEOTIDE SEQUENCE [LARGE SCALE GENOMIC DNA]</scope>
    <source>
        <strain evidence="3">CGMCC 1.16444</strain>
    </source>
</reference>
<dbReference type="SUPFAM" id="SSF54913">
    <property type="entry name" value="GlnB-like"/>
    <property type="match status" value="1"/>
</dbReference>
<dbReference type="EMBL" id="JBHSJF010000006">
    <property type="protein sequence ID" value="MFC5068113.1"/>
    <property type="molecule type" value="Genomic_DNA"/>
</dbReference>
<dbReference type="RefSeq" id="WP_114957603.1">
    <property type="nucleotide sequence ID" value="NZ_JBHSJF010000006.1"/>
</dbReference>
<sequence>MQETVLVYTTWPRLTDAEQAGRALVEAKLCACVNILPGMVSIYAWRGAVERAGEVVMILKTRRARLEALMEAVRAAHPYDTPAILELPVGLVDPRYAAWIAAETAP</sequence>
<dbReference type="PANTHER" id="PTHR23419">
    <property type="entry name" value="DIVALENT CATION TOLERANCE CUTA-RELATED"/>
    <property type="match status" value="1"/>
</dbReference>
<dbReference type="InterPro" id="IPR011322">
    <property type="entry name" value="N-reg_PII-like_a/b"/>
</dbReference>
<evidence type="ECO:0000313" key="2">
    <source>
        <dbReference type="EMBL" id="MFC5068113.1"/>
    </source>
</evidence>
<evidence type="ECO:0000256" key="1">
    <source>
        <dbReference type="ARBA" id="ARBA00010169"/>
    </source>
</evidence>
<accession>A0ABV9Z2R1</accession>
<dbReference type="Gene3D" id="3.30.70.120">
    <property type="match status" value="1"/>
</dbReference>
<name>A0ABV9Z2R1_9HYPH</name>
<dbReference type="InterPro" id="IPR004323">
    <property type="entry name" value="Ion_tolerance_CutA"/>
</dbReference>
<dbReference type="PANTHER" id="PTHR23419:SF8">
    <property type="entry name" value="FI09726P"/>
    <property type="match status" value="1"/>
</dbReference>
<evidence type="ECO:0000313" key="3">
    <source>
        <dbReference type="Proteomes" id="UP001595796"/>
    </source>
</evidence>
<proteinExistence type="inferred from homology"/>
<gene>
    <name evidence="2" type="primary">cutA</name>
    <name evidence="2" type="ORF">ACFPFW_08795</name>
</gene>
<dbReference type="Pfam" id="PF03091">
    <property type="entry name" value="CutA1"/>
    <property type="match status" value="1"/>
</dbReference>
<comment type="caution">
    <text evidence="2">The sequence shown here is derived from an EMBL/GenBank/DDBJ whole genome shotgun (WGS) entry which is preliminary data.</text>
</comment>